<protein>
    <submittedName>
        <fullName evidence="3">Glycine/D-amino acid oxidase-like deaminating enzyme</fullName>
    </submittedName>
</protein>
<dbReference type="Gene3D" id="3.30.9.10">
    <property type="entry name" value="D-Amino Acid Oxidase, subunit A, domain 2"/>
    <property type="match status" value="1"/>
</dbReference>
<keyword evidence="1" id="KW-0560">Oxidoreductase</keyword>
<evidence type="ECO:0000256" key="1">
    <source>
        <dbReference type="ARBA" id="ARBA00023002"/>
    </source>
</evidence>
<name>A0A543J7F0_9PSEU</name>
<feature type="domain" description="FAD dependent oxidoreductase" evidence="2">
    <location>
        <begin position="2"/>
        <end position="259"/>
    </location>
</feature>
<dbReference type="Proteomes" id="UP000316628">
    <property type="component" value="Unassembled WGS sequence"/>
</dbReference>
<keyword evidence="4" id="KW-1185">Reference proteome</keyword>
<reference evidence="3 4" key="1">
    <citation type="submission" date="2019-06" db="EMBL/GenBank/DDBJ databases">
        <title>Sequencing the genomes of 1000 actinobacteria strains.</title>
        <authorList>
            <person name="Klenk H.-P."/>
        </authorList>
    </citation>
    <scope>NUCLEOTIDE SEQUENCE [LARGE SCALE GENOMIC DNA]</scope>
    <source>
        <strain evidence="3 4">DSM 45456</strain>
    </source>
</reference>
<dbReference type="AlphaFoldDB" id="A0A543J7F0"/>
<dbReference type="OrthoDB" id="9806452at2"/>
<evidence type="ECO:0000313" key="4">
    <source>
        <dbReference type="Proteomes" id="UP000316628"/>
    </source>
</evidence>
<evidence type="ECO:0000313" key="3">
    <source>
        <dbReference type="EMBL" id="TQM78755.1"/>
    </source>
</evidence>
<evidence type="ECO:0000259" key="2">
    <source>
        <dbReference type="Pfam" id="PF01266"/>
    </source>
</evidence>
<dbReference type="Pfam" id="PF01266">
    <property type="entry name" value="DAO"/>
    <property type="match status" value="1"/>
</dbReference>
<dbReference type="GO" id="GO:0016491">
    <property type="term" value="F:oxidoreductase activity"/>
    <property type="evidence" value="ECO:0007669"/>
    <property type="project" value="UniProtKB-KW"/>
</dbReference>
<dbReference type="RefSeq" id="WP_141975521.1">
    <property type="nucleotide sequence ID" value="NZ_VFPP01000001.1"/>
</dbReference>
<dbReference type="SUPFAM" id="SSF51905">
    <property type="entry name" value="FAD/NAD(P)-binding domain"/>
    <property type="match status" value="1"/>
</dbReference>
<gene>
    <name evidence="3" type="ORF">FHX81_1033</name>
</gene>
<dbReference type="InterPro" id="IPR036188">
    <property type="entry name" value="FAD/NAD-bd_sf"/>
</dbReference>
<accession>A0A543J7F0</accession>
<organism evidence="3 4">
    <name type="scientific">Saccharothrix saharensis</name>
    <dbReference type="NCBI Taxonomy" id="571190"/>
    <lineage>
        <taxon>Bacteria</taxon>
        <taxon>Bacillati</taxon>
        <taxon>Actinomycetota</taxon>
        <taxon>Actinomycetes</taxon>
        <taxon>Pseudonocardiales</taxon>
        <taxon>Pseudonocardiaceae</taxon>
        <taxon>Saccharothrix</taxon>
    </lineage>
</organism>
<dbReference type="Gene3D" id="3.50.50.60">
    <property type="entry name" value="FAD/NAD(P)-binding domain"/>
    <property type="match status" value="1"/>
</dbReference>
<dbReference type="PANTHER" id="PTHR13847">
    <property type="entry name" value="SARCOSINE DEHYDROGENASE-RELATED"/>
    <property type="match status" value="1"/>
</dbReference>
<dbReference type="PANTHER" id="PTHR13847:SF287">
    <property type="entry name" value="FAD-DEPENDENT OXIDOREDUCTASE DOMAIN-CONTAINING PROTEIN 1"/>
    <property type="match status" value="1"/>
</dbReference>
<dbReference type="GO" id="GO:0005737">
    <property type="term" value="C:cytoplasm"/>
    <property type="evidence" value="ECO:0007669"/>
    <property type="project" value="TreeGrafter"/>
</dbReference>
<sequence>MAVVGGGVIGAAVAWHLARRGHDVVVFDQRRGGVAATAQSGGLLRLHHTADCDIALAARALPTFQRFGELVGGDCGHRPTGFALLVGAEHGEALRHNVDKVRAAGGKAEVAEPDALAARYPGLRLDGVAAAAHEPDGGYADPAATARPLFDAARARGARVLDDVPAEHLLVRDDRVVGVRCAIGEVDVDAVVLAAGVWSAGLAEEVGVDLRIGPRWIAIALAHAEADVPACIDDTTGNHFRPNGGQGVYFGVDLDPGDEPVGTYFPVRPELVTAARA</sequence>
<comment type="caution">
    <text evidence="3">The sequence shown here is derived from an EMBL/GenBank/DDBJ whole genome shotgun (WGS) entry which is preliminary data.</text>
</comment>
<dbReference type="EMBL" id="VFPP01000001">
    <property type="protein sequence ID" value="TQM78755.1"/>
    <property type="molecule type" value="Genomic_DNA"/>
</dbReference>
<proteinExistence type="predicted"/>
<dbReference type="InterPro" id="IPR006076">
    <property type="entry name" value="FAD-dep_OxRdtase"/>
</dbReference>